<sequence>MKSIHTMRYLLLTGLLVFTASGYAQKAAPAVHGTHITKEGNTDIEEITTDKDGKLYHIILEEGKMTSLAIDGKEIPKENWNEYDSFVKALQEQLKKDRLQAEKDKEQARRDREQAQKDRLEANKHRQQANLDRQQAERDRQQFLRDREQFEKDRKQADIDRIQADKDREQALRDRAQAEKDRTQAEGDRQAAERDRKQADIDRARADKDRERAEIDRAAAEEDKKLIGNLVSDVVTDKLVATKSDIRELIIDSKGMTVNGAQQSADVHRRYLAKYQAAIKSGISYSAQNGHVQIQRKWNGQ</sequence>
<gene>
    <name evidence="3" type="ORF">K1Y79_02615</name>
</gene>
<dbReference type="EMBL" id="JAICCF010000001">
    <property type="protein sequence ID" value="MBW8683215.1"/>
    <property type="molecule type" value="Genomic_DNA"/>
</dbReference>
<name>A0ABS7G6D5_9BACT</name>
<keyword evidence="4" id="KW-1185">Reference proteome</keyword>
<evidence type="ECO:0000313" key="4">
    <source>
        <dbReference type="Proteomes" id="UP000812961"/>
    </source>
</evidence>
<protein>
    <submittedName>
        <fullName evidence="3">Uncharacterized protein</fullName>
    </submittedName>
</protein>
<feature type="signal peptide" evidence="2">
    <location>
        <begin position="1"/>
        <end position="26"/>
    </location>
</feature>
<reference evidence="3 4" key="1">
    <citation type="submission" date="2021-08" db="EMBL/GenBank/DDBJ databases">
        <title>The genome sequence of Chitinophaga sp. B61.</title>
        <authorList>
            <person name="Zhang X."/>
        </authorList>
    </citation>
    <scope>NUCLEOTIDE SEQUENCE [LARGE SCALE GENOMIC DNA]</scope>
    <source>
        <strain evidence="3 4">B61</strain>
    </source>
</reference>
<dbReference type="Proteomes" id="UP000812961">
    <property type="component" value="Unassembled WGS sequence"/>
</dbReference>
<evidence type="ECO:0000256" key="2">
    <source>
        <dbReference type="SAM" id="SignalP"/>
    </source>
</evidence>
<proteinExistence type="predicted"/>
<comment type="caution">
    <text evidence="3">The sequence shown here is derived from an EMBL/GenBank/DDBJ whole genome shotgun (WGS) entry which is preliminary data.</text>
</comment>
<evidence type="ECO:0000256" key="1">
    <source>
        <dbReference type="SAM" id="MobiDB-lite"/>
    </source>
</evidence>
<accession>A0ABS7G6D5</accession>
<dbReference type="RefSeq" id="WP_220248445.1">
    <property type="nucleotide sequence ID" value="NZ_JAICCF010000001.1"/>
</dbReference>
<feature type="chain" id="PRO_5047058807" evidence="2">
    <location>
        <begin position="27"/>
        <end position="301"/>
    </location>
</feature>
<keyword evidence="2" id="KW-0732">Signal</keyword>
<evidence type="ECO:0000313" key="3">
    <source>
        <dbReference type="EMBL" id="MBW8683215.1"/>
    </source>
</evidence>
<feature type="region of interest" description="Disordered" evidence="1">
    <location>
        <begin position="99"/>
        <end position="209"/>
    </location>
</feature>
<feature type="compositionally biased region" description="Basic and acidic residues" evidence="1">
    <location>
        <begin position="134"/>
        <end position="209"/>
    </location>
</feature>
<organism evidence="3 4">
    <name type="scientific">Chitinophaga rhizophila</name>
    <dbReference type="NCBI Taxonomy" id="2866212"/>
    <lineage>
        <taxon>Bacteria</taxon>
        <taxon>Pseudomonadati</taxon>
        <taxon>Bacteroidota</taxon>
        <taxon>Chitinophagia</taxon>
        <taxon>Chitinophagales</taxon>
        <taxon>Chitinophagaceae</taxon>
        <taxon>Chitinophaga</taxon>
    </lineage>
</organism>
<feature type="compositionally biased region" description="Basic and acidic residues" evidence="1">
    <location>
        <begin position="99"/>
        <end position="124"/>
    </location>
</feature>